<dbReference type="Proteomes" id="UP000021816">
    <property type="component" value="Unassembled WGS sequence"/>
</dbReference>
<dbReference type="EMBL" id="JEMX01000012">
    <property type="protein sequence ID" value="EXI82231.1"/>
    <property type="molecule type" value="Genomic_DNA"/>
</dbReference>
<protein>
    <recommendedName>
        <fullName evidence="3">Serine kinase</fullName>
    </recommendedName>
</protein>
<reference evidence="1 2" key="1">
    <citation type="submission" date="2014-02" db="EMBL/GenBank/DDBJ databases">
        <title>Expanding our view of genomic diversity in Candidatus Accumulibacter clades.</title>
        <authorList>
            <person name="Skennerton C.T."/>
            <person name="Barr J.J."/>
            <person name="Slater F.R."/>
            <person name="Bond P.L."/>
            <person name="Tyson G.W."/>
        </authorList>
    </citation>
    <scope>NUCLEOTIDE SEQUENCE [LARGE SCALE GENOMIC DNA]</scope>
    <source>
        <strain evidence="2">BA-92</strain>
    </source>
</reference>
<gene>
    <name evidence="1" type="ORF">AW10_00679</name>
</gene>
<dbReference type="InterPro" id="IPR027417">
    <property type="entry name" value="P-loop_NTPase"/>
</dbReference>
<dbReference type="InterPro" id="IPR008792">
    <property type="entry name" value="PQQD"/>
</dbReference>
<accession>A0A011P3N5</accession>
<proteinExistence type="predicted"/>
<dbReference type="Gene3D" id="3.40.50.300">
    <property type="entry name" value="P-loop containing nucleotide triphosphate hydrolases"/>
    <property type="match status" value="1"/>
</dbReference>
<dbReference type="STRING" id="1454003.AW10_00679"/>
<dbReference type="PATRIC" id="fig|1454003.3.peg.694"/>
<evidence type="ECO:0000313" key="2">
    <source>
        <dbReference type="Proteomes" id="UP000021816"/>
    </source>
</evidence>
<evidence type="ECO:0000313" key="1">
    <source>
        <dbReference type="EMBL" id="EXI82231.1"/>
    </source>
</evidence>
<dbReference type="Pfam" id="PF05402">
    <property type="entry name" value="PqqD"/>
    <property type="match status" value="1"/>
</dbReference>
<organism evidence="1 2">
    <name type="scientific">Candidatus Accumulibacter appositus</name>
    <dbReference type="NCBI Taxonomy" id="1454003"/>
    <lineage>
        <taxon>Bacteria</taxon>
        <taxon>Pseudomonadati</taxon>
        <taxon>Pseudomonadota</taxon>
        <taxon>Betaproteobacteria</taxon>
        <taxon>Candidatus Accumulibacter</taxon>
    </lineage>
</organism>
<sequence length="359" mass="39374">MAKIVWDFYSEGYETREIASRLAHDFGIPEEQAERDVVQVLGDLVDHLPQVDDQEGGDAFIWAVESSFGCATVADNGELANCGVFQFGRSRVRVLSGVAELDQSFFLRFQHRAIGDRMGAASLEIRGNESGYQLTLDGRALADCKTLKQMLSRLIELLLSLEHPHKPMLAYCHAGAVSHRGRSILMPGDSGVGKSTLTGFLVAHGFGYLSDDMIAIGEDGLSLLPLPTRLSIKAGSWTILEPLYPALPKLATFNRYGRSARYIDPPGNYDVLSAAAAPSAIVFPAFSEGAPTRFTALRPHQTMIRLLEANVRLAGWDAATEEKLAKFIRFVEQTPAYELRYSELPGAMEAIEDLLANRP</sequence>
<dbReference type="SUPFAM" id="SSF53795">
    <property type="entry name" value="PEP carboxykinase-like"/>
    <property type="match status" value="1"/>
</dbReference>
<dbReference type="AlphaFoldDB" id="A0A011P3N5"/>
<name>A0A011P3N5_9PROT</name>
<evidence type="ECO:0008006" key="3">
    <source>
        <dbReference type="Google" id="ProtNLM"/>
    </source>
</evidence>
<comment type="caution">
    <text evidence="1">The sequence shown here is derived from an EMBL/GenBank/DDBJ whole genome shotgun (WGS) entry which is preliminary data.</text>
</comment>